<protein>
    <submittedName>
        <fullName evidence="6">Uncharacterized protein</fullName>
    </submittedName>
</protein>
<evidence type="ECO:0000313" key="6">
    <source>
        <dbReference type="EMBL" id="THC94837.1"/>
    </source>
</evidence>
<comment type="caution">
    <text evidence="6">The sequence shown here is derived from an EMBL/GenBank/DDBJ whole genome shotgun (WGS) entry which is preliminary data.</text>
</comment>
<dbReference type="GO" id="GO:0016020">
    <property type="term" value="C:membrane"/>
    <property type="evidence" value="ECO:0007669"/>
    <property type="project" value="UniProtKB-SubCell"/>
</dbReference>
<organism evidence="6 7">
    <name type="scientific">Aspergillus tanneri</name>
    <dbReference type="NCBI Taxonomy" id="1220188"/>
    <lineage>
        <taxon>Eukaryota</taxon>
        <taxon>Fungi</taxon>
        <taxon>Dikarya</taxon>
        <taxon>Ascomycota</taxon>
        <taxon>Pezizomycotina</taxon>
        <taxon>Eurotiomycetes</taxon>
        <taxon>Eurotiomycetidae</taxon>
        <taxon>Eurotiales</taxon>
        <taxon>Aspergillaceae</taxon>
        <taxon>Aspergillus</taxon>
        <taxon>Aspergillus subgen. Circumdati</taxon>
    </lineage>
</organism>
<evidence type="ECO:0000256" key="5">
    <source>
        <dbReference type="SAM" id="Phobius"/>
    </source>
</evidence>
<evidence type="ECO:0000313" key="7">
    <source>
        <dbReference type="Proteomes" id="UP000308092"/>
    </source>
</evidence>
<evidence type="ECO:0000256" key="1">
    <source>
        <dbReference type="ARBA" id="ARBA00004141"/>
    </source>
</evidence>
<keyword evidence="4 5" id="KW-0472">Membrane</keyword>
<sequence>MSLKRNEISAALIEATELRRLHESIFIPIAFVCLFFGMNTKEINNSSCPTKYYAAAALPLTAVTLCTPLSAVQLFTFLIRLLKTQVVARRWVKCSSLSGGFFTGY</sequence>
<dbReference type="Gene3D" id="1.20.58.340">
    <property type="entry name" value="Magnesium transport protein CorA, transmembrane region"/>
    <property type="match status" value="1"/>
</dbReference>
<proteinExistence type="predicted"/>
<gene>
    <name evidence="6" type="ORF">EYZ11_005673</name>
</gene>
<keyword evidence="3 5" id="KW-1133">Transmembrane helix</keyword>
<comment type="subcellular location">
    <subcellularLocation>
        <location evidence="1">Membrane</location>
        <topology evidence="1">Multi-pass membrane protein</topology>
    </subcellularLocation>
</comment>
<feature type="transmembrane region" description="Helical" evidence="5">
    <location>
        <begin position="52"/>
        <end position="79"/>
    </location>
</feature>
<dbReference type="EMBL" id="SOSA01000186">
    <property type="protein sequence ID" value="THC94837.1"/>
    <property type="molecule type" value="Genomic_DNA"/>
</dbReference>
<dbReference type="SUPFAM" id="SSF144083">
    <property type="entry name" value="Magnesium transport protein CorA, transmembrane region"/>
    <property type="match status" value="1"/>
</dbReference>
<keyword evidence="2 5" id="KW-0812">Transmembrane</keyword>
<dbReference type="InterPro" id="IPR045863">
    <property type="entry name" value="CorA_TM1_TM2"/>
</dbReference>
<dbReference type="VEuPathDB" id="FungiDB:EYZ11_005673"/>
<dbReference type="Proteomes" id="UP000308092">
    <property type="component" value="Unassembled WGS sequence"/>
</dbReference>
<evidence type="ECO:0000256" key="2">
    <source>
        <dbReference type="ARBA" id="ARBA00022692"/>
    </source>
</evidence>
<evidence type="ECO:0000256" key="3">
    <source>
        <dbReference type="ARBA" id="ARBA00022989"/>
    </source>
</evidence>
<feature type="transmembrane region" description="Helical" evidence="5">
    <location>
        <begin position="21"/>
        <end position="40"/>
    </location>
</feature>
<accession>A0A4S3JJP8</accession>
<name>A0A4S3JJP8_9EURO</name>
<keyword evidence="7" id="KW-1185">Reference proteome</keyword>
<reference evidence="6 7" key="1">
    <citation type="submission" date="2019-03" db="EMBL/GenBank/DDBJ databases">
        <title>The genome sequence of a newly discovered highly antifungal drug resistant Aspergillus species, Aspergillus tanneri NIH 1004.</title>
        <authorList>
            <person name="Mounaud S."/>
            <person name="Singh I."/>
            <person name="Joardar V."/>
            <person name="Pakala S."/>
            <person name="Pakala S."/>
            <person name="Venepally P."/>
            <person name="Hoover J."/>
            <person name="Nierman W."/>
            <person name="Chung J."/>
            <person name="Losada L."/>
        </authorList>
    </citation>
    <scope>NUCLEOTIDE SEQUENCE [LARGE SCALE GENOMIC DNA]</scope>
    <source>
        <strain evidence="6 7">NIH1004</strain>
    </source>
</reference>
<evidence type="ECO:0000256" key="4">
    <source>
        <dbReference type="ARBA" id="ARBA00023136"/>
    </source>
</evidence>
<dbReference type="AlphaFoldDB" id="A0A4S3JJP8"/>